<dbReference type="Proteomes" id="UP000017840">
    <property type="component" value="Unassembled WGS sequence"/>
</dbReference>
<dbReference type="PANTHER" id="PTHR43221">
    <property type="entry name" value="PROTEASE HTPX"/>
    <property type="match status" value="1"/>
</dbReference>
<comment type="caution">
    <text evidence="14">The sequence shown here is derived from an EMBL/GenBank/DDBJ whole genome shotgun (WGS) entry which is preliminary data.</text>
</comment>
<evidence type="ECO:0000256" key="10">
    <source>
        <dbReference type="RuleBase" id="RU003983"/>
    </source>
</evidence>
<keyword evidence="7 12" id="KW-1133">Transmembrane helix</keyword>
<evidence type="ECO:0000256" key="3">
    <source>
        <dbReference type="ARBA" id="ARBA00022692"/>
    </source>
</evidence>
<keyword evidence="9 12" id="KW-0472">Membrane</keyword>
<organism evidence="14 15">
    <name type="scientific">Candidatus Halobonum tyrrellensis G22</name>
    <dbReference type="NCBI Taxonomy" id="1324957"/>
    <lineage>
        <taxon>Archaea</taxon>
        <taxon>Methanobacteriati</taxon>
        <taxon>Methanobacteriota</taxon>
        <taxon>Stenosarchaea group</taxon>
        <taxon>Halobacteria</taxon>
        <taxon>Halobacteriales</taxon>
        <taxon>Haloferacaceae</taxon>
        <taxon>Candidatus Halobonum</taxon>
    </lineage>
</organism>
<dbReference type="GO" id="GO:0004222">
    <property type="term" value="F:metalloendopeptidase activity"/>
    <property type="evidence" value="ECO:0007669"/>
    <property type="project" value="InterPro"/>
</dbReference>
<comment type="similarity">
    <text evidence="10">Belongs to the peptidase M48 family.</text>
</comment>
<protein>
    <submittedName>
        <fullName evidence="14">Peptidase M48, Ste24p</fullName>
    </submittedName>
</protein>
<evidence type="ECO:0000256" key="11">
    <source>
        <dbReference type="SAM" id="MobiDB-lite"/>
    </source>
</evidence>
<evidence type="ECO:0000256" key="5">
    <source>
        <dbReference type="ARBA" id="ARBA00022801"/>
    </source>
</evidence>
<evidence type="ECO:0000259" key="13">
    <source>
        <dbReference type="Pfam" id="PF01435"/>
    </source>
</evidence>
<keyword evidence="5 10" id="KW-0378">Hydrolase</keyword>
<evidence type="ECO:0000256" key="7">
    <source>
        <dbReference type="ARBA" id="ARBA00022989"/>
    </source>
</evidence>
<keyword evidence="3 12" id="KW-0812">Transmembrane</keyword>
<keyword evidence="1" id="KW-1003">Cell membrane</keyword>
<dbReference type="GO" id="GO:0006508">
    <property type="term" value="P:proteolysis"/>
    <property type="evidence" value="ECO:0007669"/>
    <property type="project" value="UniProtKB-KW"/>
</dbReference>
<evidence type="ECO:0000256" key="4">
    <source>
        <dbReference type="ARBA" id="ARBA00022723"/>
    </source>
</evidence>
<reference evidence="14 15" key="1">
    <citation type="journal article" date="2013" name="Genome Announc.">
        <title>Draft Genome Sequence of 'Candidatus Halobonum tyrrellensis' Strain G22, Isolated from the Hypersaline Waters of Lake Tyrrell, Australia.</title>
        <authorList>
            <person name="Ugalde J.A."/>
            <person name="Narasingarao P."/>
            <person name="Kuo S."/>
            <person name="Podell S."/>
            <person name="Allen E.E."/>
        </authorList>
    </citation>
    <scope>NUCLEOTIDE SEQUENCE [LARGE SCALE GENOMIC DNA]</scope>
    <source>
        <strain evidence="14 15">G22</strain>
    </source>
</reference>
<keyword evidence="6 10" id="KW-0862">Zinc</keyword>
<dbReference type="GO" id="GO:0046872">
    <property type="term" value="F:metal ion binding"/>
    <property type="evidence" value="ECO:0007669"/>
    <property type="project" value="UniProtKB-KW"/>
</dbReference>
<evidence type="ECO:0000256" key="6">
    <source>
        <dbReference type="ARBA" id="ARBA00022833"/>
    </source>
</evidence>
<dbReference type="InterPro" id="IPR001915">
    <property type="entry name" value="Peptidase_M48"/>
</dbReference>
<feature type="compositionally biased region" description="Basic and acidic residues" evidence="11">
    <location>
        <begin position="222"/>
        <end position="238"/>
    </location>
</feature>
<evidence type="ECO:0000313" key="15">
    <source>
        <dbReference type="Proteomes" id="UP000017840"/>
    </source>
</evidence>
<keyword evidence="4" id="KW-0479">Metal-binding</keyword>
<dbReference type="PANTHER" id="PTHR43221:SF2">
    <property type="entry name" value="PROTEASE HTPX HOMOLOG"/>
    <property type="match status" value="1"/>
</dbReference>
<name>V4GW15_9EURY</name>
<evidence type="ECO:0000256" key="8">
    <source>
        <dbReference type="ARBA" id="ARBA00023049"/>
    </source>
</evidence>
<feature type="domain" description="Peptidase M48" evidence="13">
    <location>
        <begin position="44"/>
        <end position="221"/>
    </location>
</feature>
<dbReference type="Pfam" id="PF01435">
    <property type="entry name" value="Peptidase_M48"/>
    <property type="match status" value="1"/>
</dbReference>
<feature type="region of interest" description="Disordered" evidence="11">
    <location>
        <begin position="218"/>
        <end position="238"/>
    </location>
</feature>
<keyword evidence="2 10" id="KW-0645">Protease</keyword>
<dbReference type="EMBL" id="ASGZ01000013">
    <property type="protein sequence ID" value="ESP89321.1"/>
    <property type="molecule type" value="Genomic_DNA"/>
</dbReference>
<proteinExistence type="inferred from homology"/>
<dbReference type="STRING" id="1324957.K933_04866"/>
<keyword evidence="15" id="KW-1185">Reference proteome</keyword>
<gene>
    <name evidence="14" type="ORF">K933_04866</name>
</gene>
<dbReference type="Gene3D" id="3.30.2010.10">
    <property type="entry name" value="Metalloproteases ('zincins'), catalytic domain"/>
    <property type="match status" value="1"/>
</dbReference>
<comment type="cofactor">
    <cofactor evidence="10">
        <name>Zn(2+)</name>
        <dbReference type="ChEBI" id="CHEBI:29105"/>
    </cofactor>
    <text evidence="10">Binds 1 zinc ion per subunit.</text>
</comment>
<evidence type="ECO:0000256" key="2">
    <source>
        <dbReference type="ARBA" id="ARBA00022670"/>
    </source>
</evidence>
<keyword evidence="8 10" id="KW-0482">Metalloprotease</keyword>
<accession>V4GW15</accession>
<evidence type="ECO:0000256" key="1">
    <source>
        <dbReference type="ARBA" id="ARBA00022475"/>
    </source>
</evidence>
<evidence type="ECO:0000313" key="14">
    <source>
        <dbReference type="EMBL" id="ESP89321.1"/>
    </source>
</evidence>
<dbReference type="AlphaFoldDB" id="V4GW15"/>
<dbReference type="InterPro" id="IPR050083">
    <property type="entry name" value="HtpX_protease"/>
</dbReference>
<sequence length="238" mass="25025">MPLAPLEAVAAWMLDWWELWTLIVAGFLGVRIAPRIAARTQRVGDLPAPVADAVAAVGVPADRVVVVDADDRVVAYAAGFSSRDGRVFVSTGLLAALAPAEAAAVVRHEYGHLARRHVPFRVGVPSAYAVAWAVDATLYGTAGLWAGAALALPLAYLSARVARWTEFDADAFAARAAGGAFADALTRLAEAGHLPDDPDPGPLARLSLSMHPTLAARLSRLGADRQEPTPAARRERAD</sequence>
<evidence type="ECO:0000256" key="12">
    <source>
        <dbReference type="SAM" id="Phobius"/>
    </source>
</evidence>
<feature type="transmembrane region" description="Helical" evidence="12">
    <location>
        <begin position="16"/>
        <end position="33"/>
    </location>
</feature>
<evidence type="ECO:0000256" key="9">
    <source>
        <dbReference type="ARBA" id="ARBA00023136"/>
    </source>
</evidence>